<dbReference type="Proteomes" id="UP000000539">
    <property type="component" value="Chromosome W"/>
</dbReference>
<reference evidence="2" key="3">
    <citation type="submission" date="2025-09" db="UniProtKB">
        <authorList>
            <consortium name="Ensembl"/>
        </authorList>
    </citation>
    <scope>IDENTIFICATION</scope>
    <source>
        <strain evidence="2">broiler</strain>
    </source>
</reference>
<reference evidence="2" key="1">
    <citation type="submission" date="2020-11" db="EMBL/GenBank/DDBJ databases">
        <title>Gallus gallus (Chicken) genome, bGalGal1, GRCg7b, maternal haplotype autosomes + Z &amp; W.</title>
        <authorList>
            <person name="Warren W."/>
            <person name="Formenti G."/>
            <person name="Fedrigo O."/>
            <person name="Haase B."/>
            <person name="Mountcastle J."/>
            <person name="Balacco J."/>
            <person name="Tracey A."/>
            <person name="Schneider V."/>
            <person name="Okimoto R."/>
            <person name="Cheng H."/>
            <person name="Hawken R."/>
            <person name="Howe K."/>
            <person name="Jarvis E.D."/>
        </authorList>
    </citation>
    <scope>NUCLEOTIDE SEQUENCE [LARGE SCALE GENOMIC DNA]</scope>
    <source>
        <strain evidence="2">Broiler</strain>
    </source>
</reference>
<keyword evidence="3" id="KW-1185">Reference proteome</keyword>
<protein>
    <recommendedName>
        <fullName evidence="1">Dilute domain-containing protein</fullName>
    </recommendedName>
</protein>
<feature type="domain" description="Dilute" evidence="1">
    <location>
        <begin position="77"/>
        <end position="322"/>
    </location>
</feature>
<dbReference type="AlphaFoldDB" id="A0A8V0YNU4"/>
<dbReference type="GO" id="GO:0051020">
    <property type="term" value="F:GTPase binding"/>
    <property type="evidence" value="ECO:0000318"/>
    <property type="project" value="GO_Central"/>
</dbReference>
<dbReference type="SMART" id="SM01132">
    <property type="entry name" value="DIL"/>
    <property type="match status" value="1"/>
</dbReference>
<name>A0A8V0YNU4_CHICK</name>
<dbReference type="InterPro" id="IPR002710">
    <property type="entry name" value="Dilute_dom"/>
</dbReference>
<evidence type="ECO:0000313" key="3">
    <source>
        <dbReference type="Proteomes" id="UP000000539"/>
    </source>
</evidence>
<dbReference type="PROSITE" id="PS51126">
    <property type="entry name" value="DILUTE"/>
    <property type="match status" value="1"/>
</dbReference>
<evidence type="ECO:0000259" key="1">
    <source>
        <dbReference type="PROSITE" id="PS51126"/>
    </source>
</evidence>
<sequence length="367" mass="40926">MEGGPAAQCPTAAFRAPHGMLDYDPKDEALLIRRLITELDLTKMAAGVPCLPAYVLAMCIRRADDVNDARRMQSLLNASIAAIKDVTQGRRELALSSFWLANCCRLLQCLKQRPGSAPPELAALCEALYAQLCANADAALQPMVVPAVLESQTLWGLQAVGRRPQRRSPSHSLGGLIGRLDAVCRVTGEHGLEPQLVLQLFRHLFYRVTAWALNHLLLRKDLCSWSTGLQLRFNISQLEEWLRKQQLQHSGALEALQPLIQAAQLLQLSKKSPEDAEAICKHCTELSSQQIVKLLTLYSPVDEFEERVSVAFIRTVQAKLKDRDDPNQLLMDSKRTFPLLIPYNPTPVPLDSIRVPSYLNLDFLIPL</sequence>
<dbReference type="Pfam" id="PF01843">
    <property type="entry name" value="DIL"/>
    <property type="match status" value="1"/>
</dbReference>
<dbReference type="PANTHER" id="PTHR16027">
    <property type="entry name" value="DILUTE DOMAIN-CONTAINING PROTEIN YPR089W"/>
    <property type="match status" value="1"/>
</dbReference>
<dbReference type="Ensembl" id="ENSGALT00010033298.1">
    <property type="protein sequence ID" value="ENSGALP00010019656.1"/>
    <property type="gene ID" value="ENSGALG00010013889.1"/>
</dbReference>
<dbReference type="InterPro" id="IPR052072">
    <property type="entry name" value="Vascular_dev_regulator"/>
</dbReference>
<dbReference type="GeneTree" id="ENSGT00940000155402"/>
<organism evidence="2 3">
    <name type="scientific">Gallus gallus</name>
    <name type="common">Chicken</name>
    <dbReference type="NCBI Taxonomy" id="9031"/>
    <lineage>
        <taxon>Eukaryota</taxon>
        <taxon>Metazoa</taxon>
        <taxon>Chordata</taxon>
        <taxon>Craniata</taxon>
        <taxon>Vertebrata</taxon>
        <taxon>Euteleostomi</taxon>
        <taxon>Archelosauria</taxon>
        <taxon>Archosauria</taxon>
        <taxon>Dinosauria</taxon>
        <taxon>Saurischia</taxon>
        <taxon>Theropoda</taxon>
        <taxon>Coelurosauria</taxon>
        <taxon>Aves</taxon>
        <taxon>Neognathae</taxon>
        <taxon>Galloanserae</taxon>
        <taxon>Galliformes</taxon>
        <taxon>Phasianidae</taxon>
        <taxon>Phasianinae</taxon>
        <taxon>Gallus</taxon>
    </lineage>
</organism>
<evidence type="ECO:0000313" key="2">
    <source>
        <dbReference type="Ensembl" id="ENSGALP00010019656.1"/>
    </source>
</evidence>
<dbReference type="PANTHER" id="PTHR16027:SF6">
    <property type="entry name" value="DILUTE DOMAIN-CONTAINING PROTEIN"/>
    <property type="match status" value="1"/>
</dbReference>
<accession>A0A8V0YNU4</accession>
<proteinExistence type="predicted"/>
<reference evidence="2" key="2">
    <citation type="submission" date="2025-08" db="UniProtKB">
        <authorList>
            <consortium name="Ensembl"/>
        </authorList>
    </citation>
    <scope>IDENTIFICATION</scope>
    <source>
        <strain evidence="2">broiler</strain>
    </source>
</reference>